<reference evidence="2" key="1">
    <citation type="submission" date="2020-02" db="EMBL/GenBank/DDBJ databases">
        <authorList>
            <person name="Meier V. D."/>
        </authorList>
    </citation>
    <scope>NUCLEOTIDE SEQUENCE</scope>
    <source>
        <strain evidence="2">AVDCRST_MAG21</strain>
    </source>
</reference>
<evidence type="ECO:0000256" key="1">
    <source>
        <dbReference type="SAM" id="MobiDB-lite"/>
    </source>
</evidence>
<proteinExistence type="predicted"/>
<dbReference type="EMBL" id="CADCUL010000148">
    <property type="protein sequence ID" value="CAA9380794.1"/>
    <property type="molecule type" value="Genomic_DNA"/>
</dbReference>
<protein>
    <submittedName>
        <fullName evidence="2">Uncharacterized protein</fullName>
    </submittedName>
</protein>
<accession>A0A6J4NES3</accession>
<sequence length="41" mass="4116">CDCPVASGPVPQDAGTGPVPTCAVPRREGPAGRRSRPPMTA</sequence>
<feature type="region of interest" description="Disordered" evidence="1">
    <location>
        <begin position="1"/>
        <end position="41"/>
    </location>
</feature>
<gene>
    <name evidence="2" type="ORF">AVDCRST_MAG21-1667</name>
</gene>
<feature type="non-terminal residue" evidence="2">
    <location>
        <position position="41"/>
    </location>
</feature>
<evidence type="ECO:0000313" key="2">
    <source>
        <dbReference type="EMBL" id="CAA9380794.1"/>
    </source>
</evidence>
<name>A0A6J4NES3_9ACTN</name>
<dbReference type="AlphaFoldDB" id="A0A6J4NES3"/>
<feature type="non-terminal residue" evidence="2">
    <location>
        <position position="1"/>
    </location>
</feature>
<organism evidence="2">
    <name type="scientific">uncultured Nocardioidaceae bacterium</name>
    <dbReference type="NCBI Taxonomy" id="253824"/>
    <lineage>
        <taxon>Bacteria</taxon>
        <taxon>Bacillati</taxon>
        <taxon>Actinomycetota</taxon>
        <taxon>Actinomycetes</taxon>
        <taxon>Propionibacteriales</taxon>
        <taxon>Nocardioidaceae</taxon>
        <taxon>environmental samples</taxon>
    </lineage>
</organism>